<proteinExistence type="predicted"/>
<dbReference type="EMBL" id="KV878138">
    <property type="protein sequence ID" value="OJJ07920.1"/>
    <property type="molecule type" value="Genomic_DNA"/>
</dbReference>
<gene>
    <name evidence="1" type="ORF">ASPVEDRAFT_47105</name>
</gene>
<accession>A0A1L9Q2C2</accession>
<dbReference type="Proteomes" id="UP000184073">
    <property type="component" value="Unassembled WGS sequence"/>
</dbReference>
<reference evidence="2" key="1">
    <citation type="journal article" date="2017" name="Genome Biol.">
        <title>Comparative genomics reveals high biological diversity and specific adaptations in the industrially and medically important fungal genus Aspergillus.</title>
        <authorList>
            <person name="de Vries R.P."/>
            <person name="Riley R."/>
            <person name="Wiebenga A."/>
            <person name="Aguilar-Osorio G."/>
            <person name="Amillis S."/>
            <person name="Uchima C.A."/>
            <person name="Anderluh G."/>
            <person name="Asadollahi M."/>
            <person name="Askin M."/>
            <person name="Barry K."/>
            <person name="Battaglia E."/>
            <person name="Bayram O."/>
            <person name="Benocci T."/>
            <person name="Braus-Stromeyer S.A."/>
            <person name="Caldana C."/>
            <person name="Canovas D."/>
            <person name="Cerqueira G.C."/>
            <person name="Chen F."/>
            <person name="Chen W."/>
            <person name="Choi C."/>
            <person name="Clum A."/>
            <person name="Dos Santos R.A."/>
            <person name="Damasio A.R."/>
            <person name="Diallinas G."/>
            <person name="Emri T."/>
            <person name="Fekete E."/>
            <person name="Flipphi M."/>
            <person name="Freyberg S."/>
            <person name="Gallo A."/>
            <person name="Gournas C."/>
            <person name="Habgood R."/>
            <person name="Hainaut M."/>
            <person name="Harispe M.L."/>
            <person name="Henrissat B."/>
            <person name="Hilden K.S."/>
            <person name="Hope R."/>
            <person name="Hossain A."/>
            <person name="Karabika E."/>
            <person name="Karaffa L."/>
            <person name="Karanyi Z."/>
            <person name="Krasevec N."/>
            <person name="Kuo A."/>
            <person name="Kusch H."/>
            <person name="LaButti K."/>
            <person name="Lagendijk E.L."/>
            <person name="Lapidus A."/>
            <person name="Levasseur A."/>
            <person name="Lindquist E."/>
            <person name="Lipzen A."/>
            <person name="Logrieco A.F."/>
            <person name="MacCabe A."/>
            <person name="Maekelae M.R."/>
            <person name="Malavazi I."/>
            <person name="Melin P."/>
            <person name="Meyer V."/>
            <person name="Mielnichuk N."/>
            <person name="Miskei M."/>
            <person name="Molnar A.P."/>
            <person name="Mule G."/>
            <person name="Ngan C.Y."/>
            <person name="Orejas M."/>
            <person name="Orosz E."/>
            <person name="Ouedraogo J.P."/>
            <person name="Overkamp K.M."/>
            <person name="Park H.-S."/>
            <person name="Perrone G."/>
            <person name="Piumi F."/>
            <person name="Punt P.J."/>
            <person name="Ram A.F."/>
            <person name="Ramon A."/>
            <person name="Rauscher S."/>
            <person name="Record E."/>
            <person name="Riano-Pachon D.M."/>
            <person name="Robert V."/>
            <person name="Roehrig J."/>
            <person name="Ruller R."/>
            <person name="Salamov A."/>
            <person name="Salih N.S."/>
            <person name="Samson R.A."/>
            <person name="Sandor E."/>
            <person name="Sanguinetti M."/>
            <person name="Schuetze T."/>
            <person name="Sepcic K."/>
            <person name="Shelest E."/>
            <person name="Sherlock G."/>
            <person name="Sophianopoulou V."/>
            <person name="Squina F.M."/>
            <person name="Sun H."/>
            <person name="Susca A."/>
            <person name="Todd R.B."/>
            <person name="Tsang A."/>
            <person name="Unkles S.E."/>
            <person name="van de Wiele N."/>
            <person name="van Rossen-Uffink D."/>
            <person name="Oliveira J.V."/>
            <person name="Vesth T.C."/>
            <person name="Visser J."/>
            <person name="Yu J.-H."/>
            <person name="Zhou M."/>
            <person name="Andersen M.R."/>
            <person name="Archer D.B."/>
            <person name="Baker S.E."/>
            <person name="Benoit I."/>
            <person name="Brakhage A.A."/>
            <person name="Braus G.H."/>
            <person name="Fischer R."/>
            <person name="Frisvad J.C."/>
            <person name="Goldman G.H."/>
            <person name="Houbraken J."/>
            <person name="Oakley B."/>
            <person name="Pocsi I."/>
            <person name="Scazzocchio C."/>
            <person name="Seiboth B."/>
            <person name="vanKuyk P.A."/>
            <person name="Wortman J."/>
            <person name="Dyer P.S."/>
            <person name="Grigoriev I.V."/>
        </authorList>
    </citation>
    <scope>NUCLEOTIDE SEQUENCE [LARGE SCALE GENOMIC DNA]</scope>
    <source>
        <strain evidence="2">CBS 583.65</strain>
    </source>
</reference>
<dbReference type="GeneID" id="63729217"/>
<name>A0A1L9Q2C2_ASPVE</name>
<dbReference type="VEuPathDB" id="FungiDB:ASPVEDRAFT_47105"/>
<dbReference type="RefSeq" id="XP_040673682.1">
    <property type="nucleotide sequence ID" value="XM_040813706.1"/>
</dbReference>
<evidence type="ECO:0000313" key="1">
    <source>
        <dbReference type="EMBL" id="OJJ07920.1"/>
    </source>
</evidence>
<dbReference type="OrthoDB" id="4318300at2759"/>
<evidence type="ECO:0000313" key="2">
    <source>
        <dbReference type="Proteomes" id="UP000184073"/>
    </source>
</evidence>
<sequence length="171" mass="18530">MAHLALPPALAEVAALDFSSTSHGCDFEPYTKFESPEETTAWFRLYTGNDAADGSQFRIFGTTGAGDYIGFWLVQPEPEMPVTAQPVVYFGSEGELSVIARDLGDFLWMLANGSGPTEALEEPGRVTEPNEAFCAVAEKYAPGGGRATAEILAMAKKEYPGFARYVEELCR</sequence>
<organism evidence="1 2">
    <name type="scientific">Aspergillus versicolor CBS 583.65</name>
    <dbReference type="NCBI Taxonomy" id="1036611"/>
    <lineage>
        <taxon>Eukaryota</taxon>
        <taxon>Fungi</taxon>
        <taxon>Dikarya</taxon>
        <taxon>Ascomycota</taxon>
        <taxon>Pezizomycotina</taxon>
        <taxon>Eurotiomycetes</taxon>
        <taxon>Eurotiomycetidae</taxon>
        <taxon>Eurotiales</taxon>
        <taxon>Aspergillaceae</taxon>
        <taxon>Aspergillus</taxon>
        <taxon>Aspergillus subgen. Nidulantes</taxon>
    </lineage>
</organism>
<keyword evidence="2" id="KW-1185">Reference proteome</keyword>
<protein>
    <recommendedName>
        <fullName evidence="3">Knr4/Smi1-like domain-containing protein</fullName>
    </recommendedName>
</protein>
<dbReference type="AlphaFoldDB" id="A0A1L9Q2C2"/>
<evidence type="ECO:0008006" key="3">
    <source>
        <dbReference type="Google" id="ProtNLM"/>
    </source>
</evidence>